<organism evidence="2 3">
    <name type="scientific">Lentzea waywayandensis</name>
    <dbReference type="NCBI Taxonomy" id="84724"/>
    <lineage>
        <taxon>Bacteria</taxon>
        <taxon>Bacillati</taxon>
        <taxon>Actinomycetota</taxon>
        <taxon>Actinomycetes</taxon>
        <taxon>Pseudonocardiales</taxon>
        <taxon>Pseudonocardiaceae</taxon>
        <taxon>Lentzea</taxon>
    </lineage>
</organism>
<protein>
    <submittedName>
        <fullName evidence="2">Uncharacterized protein</fullName>
    </submittedName>
</protein>
<dbReference type="Proteomes" id="UP000198583">
    <property type="component" value="Unassembled WGS sequence"/>
</dbReference>
<keyword evidence="3" id="KW-1185">Reference proteome</keyword>
<evidence type="ECO:0000313" key="3">
    <source>
        <dbReference type="Proteomes" id="UP000198583"/>
    </source>
</evidence>
<sequence length="41" mass="4439">MPPSTLISILCDGFRKSYLAPDSGTHRSTPYASNRGAINEN</sequence>
<gene>
    <name evidence="2" type="ORF">SAMN04488564_12247</name>
</gene>
<dbReference type="EMBL" id="FOYL01000022">
    <property type="protein sequence ID" value="SFR29858.1"/>
    <property type="molecule type" value="Genomic_DNA"/>
</dbReference>
<dbReference type="AlphaFoldDB" id="A0A1I6FIY5"/>
<evidence type="ECO:0000256" key="1">
    <source>
        <dbReference type="SAM" id="MobiDB-lite"/>
    </source>
</evidence>
<accession>A0A1I6FIY5</accession>
<name>A0A1I6FIY5_9PSEU</name>
<evidence type="ECO:0000313" key="2">
    <source>
        <dbReference type="EMBL" id="SFR29858.1"/>
    </source>
</evidence>
<proteinExistence type="predicted"/>
<reference evidence="3" key="1">
    <citation type="submission" date="2016-10" db="EMBL/GenBank/DDBJ databases">
        <authorList>
            <person name="Varghese N."/>
            <person name="Submissions S."/>
        </authorList>
    </citation>
    <scope>NUCLEOTIDE SEQUENCE [LARGE SCALE GENOMIC DNA]</scope>
    <source>
        <strain evidence="3">DSM 44232</strain>
    </source>
</reference>
<feature type="region of interest" description="Disordered" evidence="1">
    <location>
        <begin position="21"/>
        <end position="41"/>
    </location>
</feature>